<comment type="similarity">
    <text evidence="2">Belongs to the bacterial sugar transferase family.</text>
</comment>
<feature type="domain" description="Bacterial sugar transferase" evidence="8">
    <location>
        <begin position="286"/>
        <end position="469"/>
    </location>
</feature>
<organism evidence="9 10">
    <name type="scientific">Ornatilinea apprima</name>
    <dbReference type="NCBI Taxonomy" id="1134406"/>
    <lineage>
        <taxon>Bacteria</taxon>
        <taxon>Bacillati</taxon>
        <taxon>Chloroflexota</taxon>
        <taxon>Anaerolineae</taxon>
        <taxon>Anaerolineales</taxon>
        <taxon>Anaerolineaceae</taxon>
        <taxon>Ornatilinea</taxon>
    </lineage>
</organism>
<dbReference type="STRING" id="1134406.ADN00_18520"/>
<dbReference type="AlphaFoldDB" id="A0A0P6WW17"/>
<evidence type="ECO:0000313" key="9">
    <source>
        <dbReference type="EMBL" id="KPL70169.1"/>
    </source>
</evidence>
<dbReference type="NCBIfam" id="TIGR03025">
    <property type="entry name" value="EPS_sugtrans"/>
    <property type="match status" value="1"/>
</dbReference>
<dbReference type="InterPro" id="IPR003362">
    <property type="entry name" value="Bact_transf"/>
</dbReference>
<evidence type="ECO:0000256" key="4">
    <source>
        <dbReference type="ARBA" id="ARBA00022692"/>
    </source>
</evidence>
<feature type="transmembrane region" description="Helical" evidence="7">
    <location>
        <begin position="62"/>
        <end position="79"/>
    </location>
</feature>
<feature type="transmembrane region" description="Helical" evidence="7">
    <location>
        <begin position="291"/>
        <end position="314"/>
    </location>
</feature>
<evidence type="ECO:0000256" key="1">
    <source>
        <dbReference type="ARBA" id="ARBA00004141"/>
    </source>
</evidence>
<accession>A0A0P6WW17</accession>
<keyword evidence="4 7" id="KW-0812">Transmembrane</keyword>
<keyword evidence="5 7" id="KW-1133">Transmembrane helix</keyword>
<dbReference type="Pfam" id="PF13727">
    <property type="entry name" value="CoA_binding_3"/>
    <property type="match status" value="1"/>
</dbReference>
<reference evidence="9 10" key="1">
    <citation type="submission" date="2015-07" db="EMBL/GenBank/DDBJ databases">
        <title>Genome sequence of Ornatilinea apprima DSM 23815.</title>
        <authorList>
            <person name="Hemp J."/>
            <person name="Ward L.M."/>
            <person name="Pace L.A."/>
            <person name="Fischer W.W."/>
        </authorList>
    </citation>
    <scope>NUCLEOTIDE SEQUENCE [LARGE SCALE GENOMIC DNA]</scope>
    <source>
        <strain evidence="9 10">P3M-1</strain>
    </source>
</reference>
<dbReference type="EMBL" id="LGCL01000045">
    <property type="protein sequence ID" value="KPL70169.1"/>
    <property type="molecule type" value="Genomic_DNA"/>
</dbReference>
<keyword evidence="3" id="KW-0808">Transferase</keyword>
<comment type="subcellular location">
    <subcellularLocation>
        <location evidence="1">Membrane</location>
        <topology evidence="1">Multi-pass membrane protein</topology>
    </subcellularLocation>
</comment>
<feature type="transmembrane region" description="Helical" evidence="7">
    <location>
        <begin position="21"/>
        <end position="42"/>
    </location>
</feature>
<evidence type="ECO:0000256" key="5">
    <source>
        <dbReference type="ARBA" id="ARBA00022989"/>
    </source>
</evidence>
<dbReference type="PANTHER" id="PTHR30576">
    <property type="entry name" value="COLANIC BIOSYNTHESIS UDP-GLUCOSE LIPID CARRIER TRANSFERASE"/>
    <property type="match status" value="1"/>
</dbReference>
<dbReference type="RefSeq" id="WP_075064665.1">
    <property type="nucleotide sequence ID" value="NZ_LGCL01000045.1"/>
</dbReference>
<evidence type="ECO:0000256" key="3">
    <source>
        <dbReference type="ARBA" id="ARBA00022679"/>
    </source>
</evidence>
<dbReference type="Pfam" id="PF02397">
    <property type="entry name" value="Bac_transf"/>
    <property type="match status" value="1"/>
</dbReference>
<dbReference type="Proteomes" id="UP000050417">
    <property type="component" value="Unassembled WGS sequence"/>
</dbReference>
<protein>
    <recommendedName>
        <fullName evidence="8">Bacterial sugar transferase domain-containing protein</fullName>
    </recommendedName>
</protein>
<feature type="transmembrane region" description="Helical" evidence="7">
    <location>
        <begin position="91"/>
        <end position="110"/>
    </location>
</feature>
<dbReference type="InterPro" id="IPR017475">
    <property type="entry name" value="EPS_sugar_tfrase"/>
</dbReference>
<evidence type="ECO:0000256" key="6">
    <source>
        <dbReference type="ARBA" id="ARBA00023136"/>
    </source>
</evidence>
<dbReference type="GO" id="GO:0016020">
    <property type="term" value="C:membrane"/>
    <property type="evidence" value="ECO:0007669"/>
    <property type="project" value="UniProtKB-SubCell"/>
</dbReference>
<evidence type="ECO:0000313" key="10">
    <source>
        <dbReference type="Proteomes" id="UP000050417"/>
    </source>
</evidence>
<name>A0A0P6WW17_9CHLR</name>
<dbReference type="Gene3D" id="3.40.50.720">
    <property type="entry name" value="NAD(P)-binding Rossmann-like Domain"/>
    <property type="match status" value="1"/>
</dbReference>
<dbReference type="SUPFAM" id="SSF51735">
    <property type="entry name" value="NAD(P)-binding Rossmann-fold domains"/>
    <property type="match status" value="1"/>
</dbReference>
<keyword evidence="10" id="KW-1185">Reference proteome</keyword>
<feature type="transmembrane region" description="Helical" evidence="7">
    <location>
        <begin position="122"/>
        <end position="143"/>
    </location>
</feature>
<sequence length="474" mass="54015">MESGKGKPKPIFWRLRPSERQAILLIGDMLVGFLALAISIVIWSQEDWLRLSFSFLTERTPAWFFLAPFIWMLLTIELYDVRRASRRSETLKGVAIAAGVSLGLYLLFYFTSEPNSLPRRGVSVFILAVSLLILMWRFIYIRVFTAPVFMRRVLIIGAGRSGENLVQVIDSIWPLPFYLVGLIDDDPAKQNMKYGNHPVLGSSQQLLEIIERERITDLVFAISGEMNPAMFQAVLTAEERGVEVTTMPLVYEELLGRVPILLLQSDWILRSFVDQAHTNNFFEMAKRLMDIIGGLIGCIGLALLYPFIAVLILLDDGAPVLYSQERLGKNGKPYQIIKFRTMVKDAEKDGKARVAVKNDSRVTRVGRLLRKSHLDELPQFWSVLRGEMSLVGPRAERVELVNSLQTKVPFYRARLFVKPGLTGWAQVNYGYAETVEDTIVKLEYDLYYIKHRNLMLDLLIIFRTAGTVFGLRGQ</sequence>
<keyword evidence="6 7" id="KW-0472">Membrane</keyword>
<evidence type="ECO:0000256" key="7">
    <source>
        <dbReference type="SAM" id="Phobius"/>
    </source>
</evidence>
<gene>
    <name evidence="9" type="ORF">ADN00_18520</name>
</gene>
<comment type="caution">
    <text evidence="9">The sequence shown here is derived from an EMBL/GenBank/DDBJ whole genome shotgun (WGS) entry which is preliminary data.</text>
</comment>
<dbReference type="PANTHER" id="PTHR30576:SF0">
    <property type="entry name" value="UNDECAPRENYL-PHOSPHATE N-ACETYLGALACTOSAMINYL 1-PHOSPHATE TRANSFERASE-RELATED"/>
    <property type="match status" value="1"/>
</dbReference>
<evidence type="ECO:0000256" key="2">
    <source>
        <dbReference type="ARBA" id="ARBA00006464"/>
    </source>
</evidence>
<proteinExistence type="inferred from homology"/>
<dbReference type="InterPro" id="IPR036291">
    <property type="entry name" value="NAD(P)-bd_dom_sf"/>
</dbReference>
<evidence type="ECO:0000259" key="8">
    <source>
        <dbReference type="Pfam" id="PF02397"/>
    </source>
</evidence>
<dbReference type="GO" id="GO:0016780">
    <property type="term" value="F:phosphotransferase activity, for other substituted phosphate groups"/>
    <property type="evidence" value="ECO:0007669"/>
    <property type="project" value="TreeGrafter"/>
</dbReference>